<dbReference type="PANTHER" id="PTHR18952">
    <property type="entry name" value="CARBONIC ANHYDRASE"/>
    <property type="match status" value="1"/>
</dbReference>
<dbReference type="CDD" id="cd03124">
    <property type="entry name" value="alpha_CA_prokaryotic_like"/>
    <property type="match status" value="1"/>
</dbReference>
<dbReference type="GO" id="GO:0008270">
    <property type="term" value="F:zinc ion binding"/>
    <property type="evidence" value="ECO:0007669"/>
    <property type="project" value="InterPro"/>
</dbReference>
<dbReference type="SMART" id="SM01057">
    <property type="entry name" value="Carb_anhydrase"/>
    <property type="match status" value="1"/>
</dbReference>
<evidence type="ECO:0000256" key="5">
    <source>
        <dbReference type="ARBA" id="ARBA00023239"/>
    </source>
</evidence>
<gene>
    <name evidence="9" type="ORF">HPHI1048_LOCUS18327</name>
</gene>
<accession>A0A7S0HSV0</accession>
<feature type="domain" description="Alpha-carbonic anhydrase" evidence="8">
    <location>
        <begin position="82"/>
        <end position="330"/>
    </location>
</feature>
<keyword evidence="4" id="KW-0862">Zinc</keyword>
<comment type="catalytic activity">
    <reaction evidence="6">
        <text>hydrogencarbonate + H(+) = CO2 + H2O</text>
        <dbReference type="Rhea" id="RHEA:10748"/>
        <dbReference type="ChEBI" id="CHEBI:15377"/>
        <dbReference type="ChEBI" id="CHEBI:15378"/>
        <dbReference type="ChEBI" id="CHEBI:16526"/>
        <dbReference type="ChEBI" id="CHEBI:17544"/>
        <dbReference type="EC" id="4.2.1.1"/>
    </reaction>
</comment>
<evidence type="ECO:0000256" key="3">
    <source>
        <dbReference type="ARBA" id="ARBA00022723"/>
    </source>
</evidence>
<dbReference type="EMBL" id="HBEO01027162">
    <property type="protein sequence ID" value="CAD8498592.1"/>
    <property type="molecule type" value="Transcribed_RNA"/>
</dbReference>
<keyword evidence="3" id="KW-0479">Metal-binding</keyword>
<evidence type="ECO:0000313" key="9">
    <source>
        <dbReference type="EMBL" id="CAD8498592.1"/>
    </source>
</evidence>
<dbReference type="PANTHER" id="PTHR18952:SF265">
    <property type="entry name" value="CARBONIC ANHYDRASE"/>
    <property type="match status" value="1"/>
</dbReference>
<evidence type="ECO:0000259" key="8">
    <source>
        <dbReference type="PROSITE" id="PS51144"/>
    </source>
</evidence>
<dbReference type="InterPro" id="IPR023561">
    <property type="entry name" value="Carbonic_anhydrase_a-class"/>
</dbReference>
<dbReference type="PROSITE" id="PS51144">
    <property type="entry name" value="ALPHA_CA_2"/>
    <property type="match status" value="1"/>
</dbReference>
<sequence>MNQQMNNPVYDSHSKSQMGYDNENAIFRQRQSSYAMPTLFALVALSYAVNIPSLVVGVMAYIESHKTPTAQQPLTTVMPNSSTWSYTGATGPAYWMNLSPAYTTCGTGKKQSPINIDSSKTLLAAATDPDLRLSYFQDVGKLVQNDFSNKVTLSNDGYGIKITTLGLFMSYGTLWYQLDNLRFHTPSEHTINGIALPGEIQFHFQSTAQRTLILSVLVEEGGLASPTYLADVLAKIPTSSVGQVLLVSLDMTQMLTGVLFPNGGNTTYSVPYYTYSGSLTTPPCSEDVTWLVLQQTIKIAASDLFKLQSAEGQNARPVQAINDRVVRSKSGTV</sequence>
<name>A0A7S0HSV0_9CRYP</name>
<keyword evidence="5" id="KW-0456">Lyase</keyword>
<dbReference type="SUPFAM" id="SSF51069">
    <property type="entry name" value="Carbonic anhydrase"/>
    <property type="match status" value="1"/>
</dbReference>
<organism evidence="9">
    <name type="scientific">Hanusia phi</name>
    <dbReference type="NCBI Taxonomy" id="3032"/>
    <lineage>
        <taxon>Eukaryota</taxon>
        <taxon>Cryptophyceae</taxon>
        <taxon>Pyrenomonadales</taxon>
        <taxon>Geminigeraceae</taxon>
        <taxon>Hanusia</taxon>
    </lineage>
</organism>
<reference evidence="9" key="1">
    <citation type="submission" date="2021-01" db="EMBL/GenBank/DDBJ databases">
        <authorList>
            <person name="Corre E."/>
            <person name="Pelletier E."/>
            <person name="Niang G."/>
            <person name="Scheremetjew M."/>
            <person name="Finn R."/>
            <person name="Kale V."/>
            <person name="Holt S."/>
            <person name="Cochrane G."/>
            <person name="Meng A."/>
            <person name="Brown T."/>
            <person name="Cohen L."/>
        </authorList>
    </citation>
    <scope>NUCLEOTIDE SEQUENCE</scope>
    <source>
        <strain evidence="9">CCMP325</strain>
    </source>
</reference>
<evidence type="ECO:0000256" key="7">
    <source>
        <dbReference type="SAM" id="Phobius"/>
    </source>
</evidence>
<dbReference type="Pfam" id="PF00194">
    <property type="entry name" value="Carb_anhydrase"/>
    <property type="match status" value="1"/>
</dbReference>
<evidence type="ECO:0000256" key="2">
    <source>
        <dbReference type="ARBA" id="ARBA00012925"/>
    </source>
</evidence>
<evidence type="ECO:0000256" key="6">
    <source>
        <dbReference type="ARBA" id="ARBA00048348"/>
    </source>
</evidence>
<dbReference type="EC" id="4.2.1.1" evidence="2"/>
<dbReference type="InterPro" id="IPR041891">
    <property type="entry name" value="Alpha_CA_prokaryot-like"/>
</dbReference>
<proteinExistence type="inferred from homology"/>
<evidence type="ECO:0000256" key="4">
    <source>
        <dbReference type="ARBA" id="ARBA00022833"/>
    </source>
</evidence>
<evidence type="ECO:0000256" key="1">
    <source>
        <dbReference type="ARBA" id="ARBA00010718"/>
    </source>
</evidence>
<keyword evidence="7" id="KW-0472">Membrane</keyword>
<feature type="transmembrane region" description="Helical" evidence="7">
    <location>
        <begin position="38"/>
        <end position="62"/>
    </location>
</feature>
<dbReference type="GO" id="GO:0004089">
    <property type="term" value="F:carbonate dehydratase activity"/>
    <property type="evidence" value="ECO:0007669"/>
    <property type="project" value="UniProtKB-EC"/>
</dbReference>
<dbReference type="InterPro" id="IPR001148">
    <property type="entry name" value="CA_dom"/>
</dbReference>
<protein>
    <recommendedName>
        <fullName evidence="2">carbonic anhydrase</fullName>
        <ecNumber evidence="2">4.2.1.1</ecNumber>
    </recommendedName>
</protein>
<dbReference type="Gene3D" id="3.10.200.10">
    <property type="entry name" value="Alpha carbonic anhydrase"/>
    <property type="match status" value="1"/>
</dbReference>
<comment type="similarity">
    <text evidence="1">Belongs to the alpha-carbonic anhydrase family.</text>
</comment>
<keyword evidence="7" id="KW-1133">Transmembrane helix</keyword>
<dbReference type="AlphaFoldDB" id="A0A7S0HSV0"/>
<dbReference type="InterPro" id="IPR036398">
    <property type="entry name" value="CA_dom_sf"/>
</dbReference>
<keyword evidence="7" id="KW-0812">Transmembrane</keyword>